<accession>A0A6A6KYU5</accession>
<name>A0A6A6KYU5_HEVBR</name>
<sequence length="157" mass="17921">MKVFSFGHPSVEAVIDRFLAGNPPQPSSCALQLIEAHRNARVRELNMQLTQTGTRLCIVLVLATNPNYYNGALGYEPIGMEKKRGEELDKMRKVGAEQRWWESPIEELDVPRLEELKAALEVLRRNAAKLDDRLLIQCQIILTSIIQNLKLRLFLLI</sequence>
<protein>
    <submittedName>
        <fullName evidence="1">Uncharacterized protein</fullName>
    </submittedName>
</protein>
<dbReference type="Proteomes" id="UP000467840">
    <property type="component" value="Chromosome 7"/>
</dbReference>
<evidence type="ECO:0000313" key="1">
    <source>
        <dbReference type="EMBL" id="KAF2294201.1"/>
    </source>
</evidence>
<keyword evidence="2" id="KW-1185">Reference proteome</keyword>
<gene>
    <name evidence="1" type="ORF">GH714_008165</name>
</gene>
<proteinExistence type="predicted"/>
<dbReference type="EMBL" id="JAAGAX010000013">
    <property type="protein sequence ID" value="KAF2294201.1"/>
    <property type="molecule type" value="Genomic_DNA"/>
</dbReference>
<organism evidence="1 2">
    <name type="scientific">Hevea brasiliensis</name>
    <name type="common">Para rubber tree</name>
    <name type="synonym">Siphonia brasiliensis</name>
    <dbReference type="NCBI Taxonomy" id="3981"/>
    <lineage>
        <taxon>Eukaryota</taxon>
        <taxon>Viridiplantae</taxon>
        <taxon>Streptophyta</taxon>
        <taxon>Embryophyta</taxon>
        <taxon>Tracheophyta</taxon>
        <taxon>Spermatophyta</taxon>
        <taxon>Magnoliopsida</taxon>
        <taxon>eudicotyledons</taxon>
        <taxon>Gunneridae</taxon>
        <taxon>Pentapetalae</taxon>
        <taxon>rosids</taxon>
        <taxon>fabids</taxon>
        <taxon>Malpighiales</taxon>
        <taxon>Euphorbiaceae</taxon>
        <taxon>Crotonoideae</taxon>
        <taxon>Micrandreae</taxon>
        <taxon>Hevea</taxon>
    </lineage>
</organism>
<dbReference type="AlphaFoldDB" id="A0A6A6KYU5"/>
<evidence type="ECO:0000313" key="2">
    <source>
        <dbReference type="Proteomes" id="UP000467840"/>
    </source>
</evidence>
<reference evidence="1 2" key="1">
    <citation type="journal article" date="2020" name="Mol. Plant">
        <title>The Chromosome-Based Rubber Tree Genome Provides New Insights into Spurge Genome Evolution and Rubber Biosynthesis.</title>
        <authorList>
            <person name="Liu J."/>
            <person name="Shi C."/>
            <person name="Shi C.C."/>
            <person name="Li W."/>
            <person name="Zhang Q.J."/>
            <person name="Zhang Y."/>
            <person name="Li K."/>
            <person name="Lu H.F."/>
            <person name="Shi C."/>
            <person name="Zhu S.T."/>
            <person name="Xiao Z.Y."/>
            <person name="Nan H."/>
            <person name="Yue Y."/>
            <person name="Zhu X.G."/>
            <person name="Wu Y."/>
            <person name="Hong X.N."/>
            <person name="Fan G.Y."/>
            <person name="Tong Y."/>
            <person name="Zhang D."/>
            <person name="Mao C.L."/>
            <person name="Liu Y.L."/>
            <person name="Hao S.J."/>
            <person name="Liu W.Q."/>
            <person name="Lv M.Q."/>
            <person name="Zhang H.B."/>
            <person name="Liu Y."/>
            <person name="Hu-Tang G.R."/>
            <person name="Wang J.P."/>
            <person name="Wang J.H."/>
            <person name="Sun Y.H."/>
            <person name="Ni S.B."/>
            <person name="Chen W.B."/>
            <person name="Zhang X.C."/>
            <person name="Jiao Y.N."/>
            <person name="Eichler E.E."/>
            <person name="Li G.H."/>
            <person name="Liu X."/>
            <person name="Gao L.Z."/>
        </authorList>
    </citation>
    <scope>NUCLEOTIDE SEQUENCE [LARGE SCALE GENOMIC DNA]</scope>
    <source>
        <strain evidence="2">cv. GT1</strain>
        <tissue evidence="1">Leaf</tissue>
    </source>
</reference>
<comment type="caution">
    <text evidence="1">The sequence shown here is derived from an EMBL/GenBank/DDBJ whole genome shotgun (WGS) entry which is preliminary data.</text>
</comment>